<dbReference type="SUPFAM" id="SSF52768">
    <property type="entry name" value="Arginase/deacetylase"/>
    <property type="match status" value="1"/>
</dbReference>
<protein>
    <submittedName>
        <fullName evidence="3">Histone deacetylase</fullName>
        <ecNumber evidence="3">3.5.1.98</ecNumber>
    </submittedName>
</protein>
<dbReference type="PANTHER" id="PTHR47558:SF1">
    <property type="entry name" value="HISTONE DEACETYLASE HOS3"/>
    <property type="match status" value="1"/>
</dbReference>
<dbReference type="AlphaFoldDB" id="A0AAN8EMR8"/>
<keyword evidence="3" id="KW-0378">Hydrolase</keyword>
<feature type="compositionally biased region" description="Polar residues" evidence="1">
    <location>
        <begin position="12"/>
        <end position="55"/>
    </location>
</feature>
<feature type="region of interest" description="Disordered" evidence="1">
    <location>
        <begin position="711"/>
        <end position="896"/>
    </location>
</feature>
<feature type="compositionally biased region" description="Low complexity" evidence="1">
    <location>
        <begin position="862"/>
        <end position="889"/>
    </location>
</feature>
<dbReference type="FunFam" id="3.40.800.20:FF:000011">
    <property type="entry name" value="Histone deacetylase HOS3"/>
    <property type="match status" value="1"/>
</dbReference>
<dbReference type="InterPro" id="IPR023696">
    <property type="entry name" value="Ureohydrolase_dom_sf"/>
</dbReference>
<organism evidence="3 4">
    <name type="scientific">Knufia fluminis</name>
    <dbReference type="NCBI Taxonomy" id="191047"/>
    <lineage>
        <taxon>Eukaryota</taxon>
        <taxon>Fungi</taxon>
        <taxon>Dikarya</taxon>
        <taxon>Ascomycota</taxon>
        <taxon>Pezizomycotina</taxon>
        <taxon>Eurotiomycetes</taxon>
        <taxon>Chaetothyriomycetidae</taxon>
        <taxon>Chaetothyriales</taxon>
        <taxon>Trichomeriaceae</taxon>
        <taxon>Knufia</taxon>
    </lineage>
</organism>
<dbReference type="Pfam" id="PF00850">
    <property type="entry name" value="Hist_deacetyl"/>
    <property type="match status" value="1"/>
</dbReference>
<evidence type="ECO:0000259" key="2">
    <source>
        <dbReference type="Pfam" id="PF00850"/>
    </source>
</evidence>
<feature type="compositionally biased region" description="Low complexity" evidence="1">
    <location>
        <begin position="63"/>
        <end position="86"/>
    </location>
</feature>
<feature type="region of interest" description="Disordered" evidence="1">
    <location>
        <begin position="638"/>
        <end position="661"/>
    </location>
</feature>
<gene>
    <name evidence="3" type="primary">HOS3</name>
    <name evidence="3" type="ORF">OHC33_003556</name>
</gene>
<dbReference type="PRINTS" id="PR01270">
    <property type="entry name" value="HDASUPER"/>
</dbReference>
<feature type="domain" description="Histone deacetylase" evidence="2">
    <location>
        <begin position="247"/>
        <end position="581"/>
    </location>
</feature>
<dbReference type="InterPro" id="IPR000286">
    <property type="entry name" value="HDACs"/>
</dbReference>
<dbReference type="InterPro" id="IPR023801">
    <property type="entry name" value="His_deacetylse_dom"/>
</dbReference>
<dbReference type="Proteomes" id="UP001316803">
    <property type="component" value="Unassembled WGS sequence"/>
</dbReference>
<dbReference type="GO" id="GO:0005634">
    <property type="term" value="C:nucleus"/>
    <property type="evidence" value="ECO:0007669"/>
    <property type="project" value="TreeGrafter"/>
</dbReference>
<feature type="region of interest" description="Disordered" evidence="1">
    <location>
        <begin position="1"/>
        <end position="136"/>
    </location>
</feature>
<dbReference type="InterPro" id="IPR037138">
    <property type="entry name" value="His_deacetylse_dom_sf"/>
</dbReference>
<dbReference type="CDD" id="cd09998">
    <property type="entry name" value="HDAC_Hos3"/>
    <property type="match status" value="1"/>
</dbReference>
<accession>A0AAN8EMR8</accession>
<feature type="compositionally biased region" description="Basic and acidic residues" evidence="1">
    <location>
        <begin position="90"/>
        <end position="104"/>
    </location>
</feature>
<dbReference type="PANTHER" id="PTHR47558">
    <property type="entry name" value="HISTONE DEACETYLASE HOS3"/>
    <property type="match status" value="1"/>
</dbReference>
<dbReference type="GO" id="GO:0141221">
    <property type="term" value="F:histone deacetylase activity, hydrolytic mechanism"/>
    <property type="evidence" value="ECO:0007669"/>
    <property type="project" value="UniProtKB-EC"/>
</dbReference>
<reference evidence="3 4" key="1">
    <citation type="submission" date="2022-12" db="EMBL/GenBank/DDBJ databases">
        <title>Genomic features and morphological characterization of a novel Knufia sp. strain isolated from spacecraft assembly facility.</title>
        <authorList>
            <person name="Teixeira M."/>
            <person name="Chander A.M."/>
            <person name="Stajich J.E."/>
            <person name="Venkateswaran K."/>
        </authorList>
    </citation>
    <scope>NUCLEOTIDE SEQUENCE [LARGE SCALE GENOMIC DNA]</scope>
    <source>
        <strain evidence="3 4">FJI-L2-BK-P2</strain>
    </source>
</reference>
<proteinExistence type="predicted"/>
<evidence type="ECO:0000313" key="4">
    <source>
        <dbReference type="Proteomes" id="UP001316803"/>
    </source>
</evidence>
<feature type="compositionally biased region" description="Basic and acidic residues" evidence="1">
    <location>
        <begin position="711"/>
        <end position="731"/>
    </location>
</feature>
<dbReference type="GO" id="GO:0010468">
    <property type="term" value="P:regulation of gene expression"/>
    <property type="evidence" value="ECO:0007669"/>
    <property type="project" value="UniProtKB-ARBA"/>
</dbReference>
<evidence type="ECO:0000313" key="3">
    <source>
        <dbReference type="EMBL" id="KAK5954878.1"/>
    </source>
</evidence>
<feature type="compositionally biased region" description="Polar residues" evidence="1">
    <location>
        <begin position="972"/>
        <end position="1015"/>
    </location>
</feature>
<feature type="compositionally biased region" description="Polar residues" evidence="1">
    <location>
        <begin position="107"/>
        <end position="135"/>
    </location>
</feature>
<feature type="region of interest" description="Disordered" evidence="1">
    <location>
        <begin position="908"/>
        <end position="1101"/>
    </location>
</feature>
<feature type="compositionally biased region" description="Polar residues" evidence="1">
    <location>
        <begin position="648"/>
        <end position="660"/>
    </location>
</feature>
<evidence type="ECO:0000256" key="1">
    <source>
        <dbReference type="SAM" id="MobiDB-lite"/>
    </source>
</evidence>
<comment type="caution">
    <text evidence="3">The sequence shown here is derived from an EMBL/GenBank/DDBJ whole genome shotgun (WGS) entry which is preliminary data.</text>
</comment>
<feature type="compositionally biased region" description="Low complexity" evidence="1">
    <location>
        <begin position="945"/>
        <end position="965"/>
    </location>
</feature>
<feature type="compositionally biased region" description="Basic and acidic residues" evidence="1">
    <location>
        <begin position="910"/>
        <end position="928"/>
    </location>
</feature>
<feature type="compositionally biased region" description="Polar residues" evidence="1">
    <location>
        <begin position="1080"/>
        <end position="1090"/>
    </location>
</feature>
<dbReference type="EMBL" id="JAKLMC020000007">
    <property type="protein sequence ID" value="KAK5954878.1"/>
    <property type="molecule type" value="Genomic_DNA"/>
</dbReference>
<keyword evidence="4" id="KW-1185">Reference proteome</keyword>
<dbReference type="Gene3D" id="3.40.800.20">
    <property type="entry name" value="Histone deacetylase domain"/>
    <property type="match status" value="1"/>
</dbReference>
<dbReference type="EC" id="3.5.1.98" evidence="3"/>
<dbReference type="InterPro" id="IPR053244">
    <property type="entry name" value="HDAC_HD_type_1"/>
</dbReference>
<sequence>MDQDPDIPLPSIESSESKPTVNGVATSATTPQSERFRNENVNANVSSKTTKTSATRPEASPARTPFKTPRSRPSTPSSTTISRSPSVASVRHDRSVTPRLDRKRSVPNLSLRSATPHQPQFRRASSNLNPSTPVKTKTMERPLMTPASVAKDFFSKELQTHSRTGSEVVVFTHDACYGHRFARPRSTKAMLGSIVERPERIHATVLGTSTAYVRLGQRHSDGIYGPHPDRETGAPPFALVKSSRSIPLSNPAVTAVHGTKWMESLQVMCDSAEAKLAMGQKETARPIGHQRNAKGSSLPALHSGDLYLASESLAALQGCLGGVCDAADTVFQPDAAARRAFVCIRPPGHHCSADLPSGFCWLNNVHVGITYAAMNHGLTHAAIIDFDLHHGDGSQTITWDHNRDAHNTHNTHSAPAHKKVPIGYYSLHDINSYPCEYGDEDKIRNASTCLHTAHGQSIWNVHLEPWKTHADFWRLYETKYKILLEKARMFLEHHSHLLRKAGVEPKAAIFLSSGFDASEWEGEGMQRHQVNVPTDFYARFTSDVVELSTQANLGVDGRVISVLEGGYSDRALTSGVLSHLCGLTQICVQDTANETQHGLSKMSTETSKPESPAYDPEWWHLEQLESLEAMVAGHMPKPVKPKDKLPSSFASPTHASTSRMTEVAKERQSLSQQMEARLWLENAPPQPVPEVDWVTAAYELSRLLIPKDRQTESCTHEELNAENSRTRRDRQSLVGLPTSDVAEDRMQLRDRRPKQNLNVVPTKVATKPANRRTTIAAASELPDPSTREPSRSRRRSSAASSVLSGLHDLQLNDKEESSSTRTSSRVGSTAPSKPEPSLPVRKTRAPIKRPVSAVSSPRKKAAASSNTATGAANEPERSSSATASSTTTTNAEGMDELMNGMKKISIKLKVPTEEEHNARLKRAEEASKVKPKTTRKPPVPRAPKAKAMPAAKANTTSATNTSTAAGPPDVPSSVSQVESAPPSTASINGDSHEQLSPGQPQNQPASNWPQNSGVTTMPALDFLSATNPQAGVVRDKQDETPDSQENSTKFNETDATRQLAADTMSYPSINMQSEPPPMTNAMNEESQTARSIWDFPETPHQ</sequence>
<name>A0AAN8EMR8_9EURO</name>